<dbReference type="Gene3D" id="3.60.21.10">
    <property type="match status" value="1"/>
</dbReference>
<accession>A0A8S5P8D4</accession>
<proteinExistence type="predicted"/>
<reference evidence="2" key="1">
    <citation type="journal article" date="2021" name="Proc. Natl. Acad. Sci. U.S.A.">
        <title>A Catalog of Tens of Thousands of Viruses from Human Metagenomes Reveals Hidden Associations with Chronic Diseases.</title>
        <authorList>
            <person name="Tisza M.J."/>
            <person name="Buck C.B."/>
        </authorList>
    </citation>
    <scope>NUCLEOTIDE SEQUENCE</scope>
    <source>
        <strain evidence="2">CtTYJ16</strain>
    </source>
</reference>
<dbReference type="Pfam" id="PF12850">
    <property type="entry name" value="Metallophos_2"/>
    <property type="match status" value="1"/>
</dbReference>
<dbReference type="InterPro" id="IPR024654">
    <property type="entry name" value="Calcineurin-like_PHP_lpxH"/>
</dbReference>
<name>A0A8S5P8D4_9CAUD</name>
<feature type="domain" description="Calcineurin-like phosphoesterase" evidence="1">
    <location>
        <begin position="78"/>
        <end position="252"/>
    </location>
</feature>
<protein>
    <submittedName>
        <fullName evidence="2">Metallophosphatase domain protein</fullName>
    </submittedName>
</protein>
<dbReference type="SUPFAM" id="SSF56300">
    <property type="entry name" value="Metallo-dependent phosphatases"/>
    <property type="match status" value="1"/>
</dbReference>
<organism evidence="2">
    <name type="scientific">Myoviridae sp. ctTYJ16</name>
    <dbReference type="NCBI Taxonomy" id="2825112"/>
    <lineage>
        <taxon>Viruses</taxon>
        <taxon>Duplodnaviria</taxon>
        <taxon>Heunggongvirae</taxon>
        <taxon>Uroviricota</taxon>
        <taxon>Caudoviricetes</taxon>
    </lineage>
</organism>
<sequence length="313" mass="36522">MDEKEMMNKIKYLIKKKRPLEDILLETGLKEYEVFGFVEMLKQNGWQAEYKDGFFVYQKEQLIKDRDVYKMAAGEKHKLLFISDTHLGSKYDRLDILRYLYDLAEDEEINTVFHVGDLCDGAYPNRPNHTYELRAHGAEEQLEYIVEKYPSKTGIKTMFIGGNHDYSHVRNAGFDIGKAVAKERPDMIYLGQDVADVDYGKTRLRLFHGSKGQSYARSYRMQKYVEQIPTEEKPDILLMGHYHNSFYMKYADVHCFQVPSTIDQTPYARSLGLNNEKGAWIADLTTDKQGGIMTIEPEFIDFSGQKRLVRRKK</sequence>
<dbReference type="InterPro" id="IPR029052">
    <property type="entry name" value="Metallo-depent_PP-like"/>
</dbReference>
<evidence type="ECO:0000259" key="1">
    <source>
        <dbReference type="Pfam" id="PF12850"/>
    </source>
</evidence>
<dbReference type="EMBL" id="BK015361">
    <property type="protein sequence ID" value="DAE03250.1"/>
    <property type="molecule type" value="Genomic_DNA"/>
</dbReference>
<evidence type="ECO:0000313" key="2">
    <source>
        <dbReference type="EMBL" id="DAE03250.1"/>
    </source>
</evidence>